<dbReference type="EMBL" id="WTVM01000003">
    <property type="protein sequence ID" value="NMG01552.1"/>
    <property type="molecule type" value="Genomic_DNA"/>
</dbReference>
<reference evidence="1" key="1">
    <citation type="submission" date="2019-12" db="EMBL/GenBank/DDBJ databases">
        <title>Comparative genomics gives insights into the taxonomy of the Azoarcus-Aromatoleum group and reveals separate origins of nif in the plant-associated Azoarcus and non-plant-associated Aromatoleum sub-groups.</title>
        <authorList>
            <person name="Lafos M."/>
            <person name="Maluk M."/>
            <person name="Batista M."/>
            <person name="Junghare M."/>
            <person name="Carmona M."/>
            <person name="Faoro H."/>
            <person name="Cruz L.M."/>
            <person name="Battistoni F."/>
            <person name="De Souza E."/>
            <person name="Pedrosa F."/>
            <person name="Chen W.-M."/>
            <person name="Poole P.S."/>
            <person name="Dixon R.A."/>
            <person name="James E.K."/>
        </authorList>
    </citation>
    <scope>NUCLEOTIDE SEQUENCE</scope>
    <source>
        <strain evidence="1">NSC3</strain>
    </source>
</reference>
<comment type="caution">
    <text evidence="1">The sequence shown here is derived from an EMBL/GenBank/DDBJ whole genome shotgun (WGS) entry which is preliminary data.</text>
</comment>
<organism evidence="1 2">
    <name type="scientific">Azoarcus taiwanensis</name>
    <dbReference type="NCBI Taxonomy" id="666964"/>
    <lineage>
        <taxon>Bacteria</taxon>
        <taxon>Pseudomonadati</taxon>
        <taxon>Pseudomonadota</taxon>
        <taxon>Betaproteobacteria</taxon>
        <taxon>Rhodocyclales</taxon>
        <taxon>Zoogloeaceae</taxon>
        <taxon>Azoarcus</taxon>
    </lineage>
</organism>
<dbReference type="RefSeq" id="WP_168986344.1">
    <property type="nucleotide sequence ID" value="NZ_CAWPHM010000264.1"/>
</dbReference>
<name>A0A972J9M3_9RHOO</name>
<evidence type="ECO:0000313" key="2">
    <source>
        <dbReference type="Proteomes" id="UP000599523"/>
    </source>
</evidence>
<dbReference type="SUPFAM" id="SSF54913">
    <property type="entry name" value="GlnB-like"/>
    <property type="match status" value="1"/>
</dbReference>
<dbReference type="InterPro" id="IPR011322">
    <property type="entry name" value="N-reg_PII-like_a/b"/>
</dbReference>
<sequence length="106" mass="11550">MTASLLITIVTDEVSDLALSIAEREGIRGVTILPASGISQSPLKTFFGLTFQTPMTILFWIAETETANRTARKLRDELDLDSPQQGLALTLTIDQLFGLGLGDNKR</sequence>
<gene>
    <name evidence="1" type="ORF">GPA21_01000</name>
</gene>
<dbReference type="Proteomes" id="UP000599523">
    <property type="component" value="Unassembled WGS sequence"/>
</dbReference>
<dbReference type="AlphaFoldDB" id="A0A972J9M3"/>
<accession>A0A972J9M3</accession>
<proteinExistence type="predicted"/>
<dbReference type="Gene3D" id="3.30.70.120">
    <property type="match status" value="1"/>
</dbReference>
<dbReference type="InterPro" id="IPR015867">
    <property type="entry name" value="N-reg_PII/ATP_PRibTrfase_C"/>
</dbReference>
<evidence type="ECO:0000313" key="1">
    <source>
        <dbReference type="EMBL" id="NMG01552.1"/>
    </source>
</evidence>
<protein>
    <submittedName>
        <fullName evidence="1">Uncharacterized protein</fullName>
    </submittedName>
</protein>
<keyword evidence="2" id="KW-1185">Reference proteome</keyword>